<accession>V8C690</accession>
<comment type="caution">
    <text evidence="1">The sequence shown here is derived from an EMBL/GenBank/DDBJ whole genome shotgun (WGS) entry which is preliminary data.</text>
</comment>
<dbReference type="STRING" id="1073376.HMPREF1202_01335"/>
<name>V8C690_9FIRM</name>
<evidence type="ECO:0008006" key="3">
    <source>
        <dbReference type="Google" id="ProtNLM"/>
    </source>
</evidence>
<dbReference type="PATRIC" id="fig|1073376.3.peg.1373"/>
<dbReference type="Proteomes" id="UP000018683">
    <property type="component" value="Unassembled WGS sequence"/>
</dbReference>
<dbReference type="OrthoDB" id="143162at2"/>
<gene>
    <name evidence="1" type="ORF">HMPREF1202_01335</name>
</gene>
<dbReference type="InterPro" id="IPR027417">
    <property type="entry name" value="P-loop_NTPase"/>
</dbReference>
<dbReference type="SUPFAM" id="SSF52540">
    <property type="entry name" value="P-loop containing nucleoside triphosphate hydrolases"/>
    <property type="match status" value="1"/>
</dbReference>
<proteinExistence type="predicted"/>
<evidence type="ECO:0000313" key="2">
    <source>
        <dbReference type="Proteomes" id="UP000018683"/>
    </source>
</evidence>
<protein>
    <recommendedName>
        <fullName evidence="3">Double-GTPase 2 domain-containing protein</fullName>
    </recommendedName>
</protein>
<dbReference type="RefSeq" id="WP_023921831.1">
    <property type="nucleotide sequence ID" value="NZ_CAXSLU010000007.1"/>
</dbReference>
<organism evidence="1 2">
    <name type="scientific">[Ruminococcus] lactaris CC59_002D</name>
    <dbReference type="NCBI Taxonomy" id="1073376"/>
    <lineage>
        <taxon>Bacteria</taxon>
        <taxon>Bacillati</taxon>
        <taxon>Bacillota</taxon>
        <taxon>Clostridia</taxon>
        <taxon>Lachnospirales</taxon>
        <taxon>Lachnospiraceae</taxon>
        <taxon>Mediterraneibacter</taxon>
    </lineage>
</organism>
<reference evidence="1 2" key="1">
    <citation type="submission" date="2013-10" db="EMBL/GenBank/DDBJ databases">
        <title>The Genome Sequence of Ruminococcus lactaris CC59_002D.</title>
        <authorList>
            <consortium name="The Broad Institute Genomics Platform"/>
            <person name="Earl A."/>
            <person name="Allen-Vercoe E."/>
            <person name="Daigneault M."/>
            <person name="Young S.K."/>
            <person name="Zeng Q."/>
            <person name="Gargeya S."/>
            <person name="Fitzgerald M."/>
            <person name="Abouelleil A."/>
            <person name="Alvarado L."/>
            <person name="Chapman S.B."/>
            <person name="Gainer-Dewar J."/>
            <person name="Goldberg J."/>
            <person name="Griggs A."/>
            <person name="Gujja S."/>
            <person name="Hansen M."/>
            <person name="Howarth C."/>
            <person name="Imamovic A."/>
            <person name="Ireland A."/>
            <person name="Larimer J."/>
            <person name="McCowan C."/>
            <person name="Murphy C."/>
            <person name="Pearson M."/>
            <person name="Poon T.W."/>
            <person name="Priest M."/>
            <person name="Roberts A."/>
            <person name="Saif S."/>
            <person name="Shea T."/>
            <person name="Sykes S."/>
            <person name="Wortman J."/>
            <person name="Nusbaum C."/>
            <person name="Birren B."/>
        </authorList>
    </citation>
    <scope>NUCLEOTIDE SEQUENCE [LARGE SCALE GENOMIC DNA]</scope>
    <source>
        <strain evidence="1 2">CC59_002D</strain>
    </source>
</reference>
<dbReference type="HOGENOM" id="CLU_050655_0_0_9"/>
<dbReference type="AlphaFoldDB" id="V8C690"/>
<dbReference type="EMBL" id="AZJE01000017">
    <property type="protein sequence ID" value="ETD22271.1"/>
    <property type="molecule type" value="Genomic_DNA"/>
</dbReference>
<sequence>MAGKFLCPRCFELQSLDSIEYICSNTSTTSKCQHAIDRMPQHPANAKKPVCEECGQPLVTKICPKCGGELPLNIGTAKSYPIAIIGAKETGKSNYVAVLINQLKNDIGRAFNCALMACGDKTLNRYRTEFYDPLYRHRTCVRGSDAGDVDPLIYSLIFQRKGGLFKKAMNDAVSLTFFDTAGENLNSLASMQTFNRYLYHSSGIILLLDPLQLPAVRDELQGKIRLPEENTDVNTILNRTIEIVRTGSGLTNLSKKIDIPIAIAFTKIDAVDELLDPASCLKNDSAHIRKGAFDKIDFEDANNEMQSLVESWLGMELYQTVSTQFSNFAFFGLSALGSNPDMDNKIPKFRPFRVADPFLWILSQEHIIPTE</sequence>
<evidence type="ECO:0000313" key="1">
    <source>
        <dbReference type="EMBL" id="ETD22271.1"/>
    </source>
</evidence>